<evidence type="ECO:0000259" key="1">
    <source>
        <dbReference type="Pfam" id="PF03372"/>
    </source>
</evidence>
<dbReference type="InterPro" id="IPR036691">
    <property type="entry name" value="Endo/exonu/phosph_ase_sf"/>
</dbReference>
<evidence type="ECO:0000313" key="3">
    <source>
        <dbReference type="Proteomes" id="UP000053201"/>
    </source>
</evidence>
<dbReference type="VEuPathDB" id="FungiDB:SPPG_06431"/>
<dbReference type="AlphaFoldDB" id="A0A0L0HA02"/>
<dbReference type="InParanoid" id="A0A0L0HA02"/>
<reference evidence="2 3" key="1">
    <citation type="submission" date="2009-08" db="EMBL/GenBank/DDBJ databases">
        <title>The Genome Sequence of Spizellomyces punctatus strain DAOM BR117.</title>
        <authorList>
            <consortium name="The Broad Institute Genome Sequencing Platform"/>
            <person name="Russ C."/>
            <person name="Cuomo C."/>
            <person name="Shea T."/>
            <person name="Young S.K."/>
            <person name="Zeng Q."/>
            <person name="Koehrsen M."/>
            <person name="Haas B."/>
            <person name="Borodovsky M."/>
            <person name="Guigo R."/>
            <person name="Alvarado L."/>
            <person name="Berlin A."/>
            <person name="Bochicchio J."/>
            <person name="Borenstein D."/>
            <person name="Chapman S."/>
            <person name="Chen Z."/>
            <person name="Engels R."/>
            <person name="Freedman E."/>
            <person name="Gellesch M."/>
            <person name="Goldberg J."/>
            <person name="Griggs A."/>
            <person name="Gujja S."/>
            <person name="Heiman D."/>
            <person name="Hepburn T."/>
            <person name="Howarth C."/>
            <person name="Jen D."/>
            <person name="Larson L."/>
            <person name="Lewis B."/>
            <person name="Mehta T."/>
            <person name="Park D."/>
            <person name="Pearson M."/>
            <person name="Roberts A."/>
            <person name="Saif S."/>
            <person name="Shenoy N."/>
            <person name="Sisk P."/>
            <person name="Stolte C."/>
            <person name="Sykes S."/>
            <person name="Thomson T."/>
            <person name="Walk T."/>
            <person name="White J."/>
            <person name="Yandava C."/>
            <person name="Burger G."/>
            <person name="Gray M.W."/>
            <person name="Holland P.W.H."/>
            <person name="King N."/>
            <person name="Lang F.B.F."/>
            <person name="Roger A.J."/>
            <person name="Ruiz-Trillo I."/>
            <person name="Lander E."/>
            <person name="Nusbaum C."/>
        </authorList>
    </citation>
    <scope>NUCLEOTIDE SEQUENCE [LARGE SCALE GENOMIC DNA]</scope>
    <source>
        <strain evidence="2 3">DAOM BR117</strain>
    </source>
</reference>
<name>A0A0L0HA02_SPIPD</name>
<gene>
    <name evidence="2" type="ORF">SPPG_06431</name>
</gene>
<dbReference type="Gene3D" id="3.60.10.10">
    <property type="entry name" value="Endonuclease/exonuclease/phosphatase"/>
    <property type="match status" value="1"/>
</dbReference>
<dbReference type="GO" id="GO:0003824">
    <property type="term" value="F:catalytic activity"/>
    <property type="evidence" value="ECO:0007669"/>
    <property type="project" value="InterPro"/>
</dbReference>
<dbReference type="GeneID" id="27689732"/>
<proteinExistence type="predicted"/>
<dbReference type="Proteomes" id="UP000053201">
    <property type="component" value="Unassembled WGS sequence"/>
</dbReference>
<accession>A0A0L0HA02</accession>
<dbReference type="STRING" id="645134.A0A0L0HA02"/>
<dbReference type="Pfam" id="PF03372">
    <property type="entry name" value="Exo_endo_phos"/>
    <property type="match status" value="1"/>
</dbReference>
<protein>
    <recommendedName>
        <fullName evidence="1">Endonuclease/exonuclease/phosphatase domain-containing protein</fullName>
    </recommendedName>
</protein>
<dbReference type="SUPFAM" id="SSF56219">
    <property type="entry name" value="DNase I-like"/>
    <property type="match status" value="1"/>
</dbReference>
<organism evidence="2 3">
    <name type="scientific">Spizellomyces punctatus (strain DAOM BR117)</name>
    <dbReference type="NCBI Taxonomy" id="645134"/>
    <lineage>
        <taxon>Eukaryota</taxon>
        <taxon>Fungi</taxon>
        <taxon>Fungi incertae sedis</taxon>
        <taxon>Chytridiomycota</taxon>
        <taxon>Chytridiomycota incertae sedis</taxon>
        <taxon>Chytridiomycetes</taxon>
        <taxon>Spizellomycetales</taxon>
        <taxon>Spizellomycetaceae</taxon>
        <taxon>Spizellomyces</taxon>
    </lineage>
</organism>
<sequence length="151" mass="17057">MLKRKVGSSGLQSIETVPKRIKESSQPVSPVVSVFSWNIENLVPYIQPPSTKPITSYFAPTRPKVPRHTPSLRSILHHFNYPDIFCLQEIRLRPKDTALILQAEQAAKDPTSQIGYKCYTCLANDPLNVRFRGGRMYGVATYVRDSVPLTQ</sequence>
<evidence type="ECO:0000313" key="2">
    <source>
        <dbReference type="EMBL" id="KNC98012.1"/>
    </source>
</evidence>
<dbReference type="EMBL" id="KQ257461">
    <property type="protein sequence ID" value="KNC98012.1"/>
    <property type="molecule type" value="Genomic_DNA"/>
</dbReference>
<keyword evidence="3" id="KW-1185">Reference proteome</keyword>
<dbReference type="OrthoDB" id="498125at2759"/>
<dbReference type="InterPro" id="IPR005135">
    <property type="entry name" value="Endo/exonuclease/phosphatase"/>
</dbReference>
<feature type="domain" description="Endonuclease/exonuclease/phosphatase" evidence="1">
    <location>
        <begin position="36"/>
        <end position="147"/>
    </location>
</feature>
<dbReference type="RefSeq" id="XP_016606052.1">
    <property type="nucleotide sequence ID" value="XM_016754636.1"/>
</dbReference>